<gene>
    <name evidence="1" type="ORF">CFT61_01780</name>
</gene>
<proteinExistence type="predicted"/>
<evidence type="ECO:0000313" key="2">
    <source>
        <dbReference type="Proteomes" id="UP000215155"/>
    </source>
</evidence>
<organism evidence="1 2">
    <name type="scientific">Segatella copri</name>
    <dbReference type="NCBI Taxonomy" id="165179"/>
    <lineage>
        <taxon>Bacteria</taxon>
        <taxon>Pseudomonadati</taxon>
        <taxon>Bacteroidota</taxon>
        <taxon>Bacteroidia</taxon>
        <taxon>Bacteroidales</taxon>
        <taxon>Prevotellaceae</taxon>
        <taxon>Segatella</taxon>
    </lineage>
</organism>
<comment type="caution">
    <text evidence="1">The sequence shown here is derived from an EMBL/GenBank/DDBJ whole genome shotgun (WGS) entry which is preliminary data.</text>
</comment>
<dbReference type="EMBL" id="NMPZ01000001">
    <property type="protein sequence ID" value="OXL45474.1"/>
    <property type="molecule type" value="Genomic_DNA"/>
</dbReference>
<name>A0AA91TMF6_9BACT</name>
<protein>
    <submittedName>
        <fullName evidence="1">Uncharacterized protein</fullName>
    </submittedName>
</protein>
<evidence type="ECO:0000313" key="1">
    <source>
        <dbReference type="EMBL" id="OXL45474.1"/>
    </source>
</evidence>
<reference evidence="1 2" key="1">
    <citation type="submission" date="2017-07" db="EMBL/GenBank/DDBJ databases">
        <title>Draft genome sequence of Prevotella copri isolated from the gut of healthy adult Indian.</title>
        <authorList>
            <person name="Das B."/>
            <person name="Bag S."/>
            <person name="Ghosh T.S."/>
        </authorList>
    </citation>
    <scope>NUCLEOTIDE SEQUENCE [LARGE SCALE GENOMIC DNA]</scope>
    <source>
        <strain evidence="1 2">Indica</strain>
    </source>
</reference>
<sequence>MICTDLQILFLSLHREYLNNNAKLQKIICMANKSEEKKQKMTLLDYYENLPKSSYPKKDFIQRIMSECNVSFTTARNTPIHIFHQTLP</sequence>
<dbReference type="AlphaFoldDB" id="A0AA91TMF6"/>
<accession>A0AA91TMF6</accession>
<dbReference type="Proteomes" id="UP000215155">
    <property type="component" value="Unassembled WGS sequence"/>
</dbReference>